<dbReference type="NCBIfam" id="TIGR02937">
    <property type="entry name" value="sigma70-ECF"/>
    <property type="match status" value="1"/>
</dbReference>
<dbReference type="KEGG" id="bif:N288_23770"/>
<dbReference type="InterPro" id="IPR013249">
    <property type="entry name" value="RNA_pol_sigma70_r4_t2"/>
</dbReference>
<dbReference type="GO" id="GO:0016987">
    <property type="term" value="F:sigma factor activity"/>
    <property type="evidence" value="ECO:0007669"/>
    <property type="project" value="UniProtKB-KW"/>
</dbReference>
<dbReference type="AlphaFoldDB" id="U5LIR6"/>
<sequence length="234" mass="27781">MPGTEINSSINKYKSMYLAAIPRLFFIFPKKPVTNSNPLRYHYSHSKKGGKKQLDARRKEKLDDLYSHYAKPLYYYLLKLSGSDHLAEELVQETFVRATVSLSFYQQEDVRAWLFKVARNAYLDEWRKRQRRKWVPFADYLFSKEEMLSPYGLPEEEALAAELEQDAADMLRLLPEKYRTVLYLREYEHFSYKEIQEALDLTESQVKVDLHRARKKLAVIAEKKGWKKDGRLEP</sequence>
<evidence type="ECO:0000256" key="2">
    <source>
        <dbReference type="ARBA" id="ARBA00023015"/>
    </source>
</evidence>
<evidence type="ECO:0000256" key="5">
    <source>
        <dbReference type="ARBA" id="ARBA00023163"/>
    </source>
</evidence>
<keyword evidence="3" id="KW-0731">Sigma factor</keyword>
<dbReference type="InterPro" id="IPR014284">
    <property type="entry name" value="RNA_pol_sigma-70_dom"/>
</dbReference>
<feature type="domain" description="RNA polymerase sigma-70 region 2" evidence="6">
    <location>
        <begin position="65"/>
        <end position="132"/>
    </location>
</feature>
<organism evidence="8 9">
    <name type="scientific">Bacillus infantis NRRL B-14911</name>
    <dbReference type="NCBI Taxonomy" id="1367477"/>
    <lineage>
        <taxon>Bacteria</taxon>
        <taxon>Bacillati</taxon>
        <taxon>Bacillota</taxon>
        <taxon>Bacilli</taxon>
        <taxon>Bacillales</taxon>
        <taxon>Bacillaceae</taxon>
        <taxon>Bacillus</taxon>
    </lineage>
</organism>
<dbReference type="STRING" id="1367477.N288_23770"/>
<comment type="similarity">
    <text evidence="1">Belongs to the sigma-70 factor family. ECF subfamily.</text>
</comment>
<dbReference type="InterPro" id="IPR013324">
    <property type="entry name" value="RNA_pol_sigma_r3/r4-like"/>
</dbReference>
<evidence type="ECO:0000313" key="8">
    <source>
        <dbReference type="EMBL" id="AGX06591.1"/>
    </source>
</evidence>
<evidence type="ECO:0000259" key="7">
    <source>
        <dbReference type="Pfam" id="PF08281"/>
    </source>
</evidence>
<dbReference type="GO" id="GO:0003677">
    <property type="term" value="F:DNA binding"/>
    <property type="evidence" value="ECO:0007669"/>
    <property type="project" value="UniProtKB-KW"/>
</dbReference>
<protein>
    <submittedName>
        <fullName evidence="8">RNA polymerase</fullName>
    </submittedName>
</protein>
<reference evidence="8 9" key="1">
    <citation type="submission" date="2013-07" db="EMBL/GenBank/DDBJ databases">
        <title>Complete genome sequence of Bacillus infantis NRRL B-14911 that has potential to induce cardiac disease by antigenic mimicry.</title>
        <authorList>
            <person name="Massilamany C."/>
            <person name="Smith T.P.L."/>
            <person name="Loy J.D."/>
            <person name="Barletta R."/>
            <person name="Reddy J."/>
        </authorList>
    </citation>
    <scope>NUCLEOTIDE SEQUENCE [LARGE SCALE GENOMIC DNA]</scope>
    <source>
        <strain evidence="8 9">NRRL B-14911</strain>
    </source>
</reference>
<evidence type="ECO:0000259" key="6">
    <source>
        <dbReference type="Pfam" id="PF04542"/>
    </source>
</evidence>
<evidence type="ECO:0000256" key="1">
    <source>
        <dbReference type="ARBA" id="ARBA00010641"/>
    </source>
</evidence>
<dbReference type="InterPro" id="IPR039425">
    <property type="entry name" value="RNA_pol_sigma-70-like"/>
</dbReference>
<dbReference type="PANTHER" id="PTHR43133">
    <property type="entry name" value="RNA POLYMERASE ECF-TYPE SIGMA FACTO"/>
    <property type="match status" value="1"/>
</dbReference>
<keyword evidence="5" id="KW-0804">Transcription</keyword>
<dbReference type="Gene3D" id="1.10.10.10">
    <property type="entry name" value="Winged helix-like DNA-binding domain superfamily/Winged helix DNA-binding domain"/>
    <property type="match status" value="1"/>
</dbReference>
<dbReference type="PANTHER" id="PTHR43133:SF52">
    <property type="entry name" value="ECF RNA POLYMERASE SIGMA FACTOR SIGL"/>
    <property type="match status" value="1"/>
</dbReference>
<dbReference type="PATRIC" id="fig|1367477.3.peg.4747"/>
<gene>
    <name evidence="8" type="ORF">N288_23770</name>
</gene>
<dbReference type="SUPFAM" id="SSF88946">
    <property type="entry name" value="Sigma2 domain of RNA polymerase sigma factors"/>
    <property type="match status" value="1"/>
</dbReference>
<evidence type="ECO:0000256" key="3">
    <source>
        <dbReference type="ARBA" id="ARBA00023082"/>
    </source>
</evidence>
<proteinExistence type="inferred from homology"/>
<dbReference type="GO" id="GO:0006352">
    <property type="term" value="P:DNA-templated transcription initiation"/>
    <property type="evidence" value="ECO:0007669"/>
    <property type="project" value="InterPro"/>
</dbReference>
<dbReference type="InterPro" id="IPR014296">
    <property type="entry name" value="RNA_pol_sigma-M_bacilli"/>
</dbReference>
<dbReference type="EMBL" id="CP006643">
    <property type="protein sequence ID" value="AGX06591.1"/>
    <property type="molecule type" value="Genomic_DNA"/>
</dbReference>
<dbReference type="Pfam" id="PF04542">
    <property type="entry name" value="Sigma70_r2"/>
    <property type="match status" value="1"/>
</dbReference>
<dbReference type="InterPro" id="IPR036388">
    <property type="entry name" value="WH-like_DNA-bd_sf"/>
</dbReference>
<keyword evidence="4" id="KW-0238">DNA-binding</keyword>
<dbReference type="HOGENOM" id="CLU_047691_3_4_9"/>
<dbReference type="Proteomes" id="UP000017805">
    <property type="component" value="Chromosome"/>
</dbReference>
<dbReference type="InterPro" id="IPR007627">
    <property type="entry name" value="RNA_pol_sigma70_r2"/>
</dbReference>
<dbReference type="InterPro" id="IPR013325">
    <property type="entry name" value="RNA_pol_sigma_r2"/>
</dbReference>
<name>U5LIR6_9BACI</name>
<dbReference type="NCBIfam" id="TIGR02950">
    <property type="entry name" value="SigM_subfam"/>
    <property type="match status" value="1"/>
</dbReference>
<keyword evidence="2" id="KW-0805">Transcription regulation</keyword>
<evidence type="ECO:0000256" key="4">
    <source>
        <dbReference type="ARBA" id="ARBA00023125"/>
    </source>
</evidence>
<evidence type="ECO:0000313" key="9">
    <source>
        <dbReference type="Proteomes" id="UP000017805"/>
    </source>
</evidence>
<accession>U5LIR6</accession>
<dbReference type="SUPFAM" id="SSF88659">
    <property type="entry name" value="Sigma3 and sigma4 domains of RNA polymerase sigma factors"/>
    <property type="match status" value="1"/>
</dbReference>
<dbReference type="Pfam" id="PF08281">
    <property type="entry name" value="Sigma70_r4_2"/>
    <property type="match status" value="1"/>
</dbReference>
<keyword evidence="9" id="KW-1185">Reference proteome</keyword>
<dbReference type="Gene3D" id="1.10.1740.10">
    <property type="match status" value="1"/>
</dbReference>
<feature type="domain" description="RNA polymerase sigma factor 70 region 4 type 2" evidence="7">
    <location>
        <begin position="168"/>
        <end position="217"/>
    </location>
</feature>
<dbReference type="CDD" id="cd06171">
    <property type="entry name" value="Sigma70_r4"/>
    <property type="match status" value="1"/>
</dbReference>